<feature type="region of interest" description="Disordered" evidence="1">
    <location>
        <begin position="427"/>
        <end position="450"/>
    </location>
</feature>
<feature type="region of interest" description="Disordered" evidence="1">
    <location>
        <begin position="462"/>
        <end position="483"/>
    </location>
</feature>
<protein>
    <submittedName>
        <fullName evidence="3">Uncharacterized protein</fullName>
    </submittedName>
</protein>
<keyword evidence="4" id="KW-1185">Reference proteome</keyword>
<gene>
    <name evidence="3" type="ORF">K469DRAFT_774117</name>
</gene>
<dbReference type="AlphaFoldDB" id="A0A6A6ESM0"/>
<proteinExistence type="predicted"/>
<accession>A0A6A6ESM0</accession>
<sequence>MDLGATISFNSLILVLSLPSSNSASIPTSAVSNLATMSRNDSFIGPMEDTSFVSSNPYHFHTINSDVFTNFVTSWPHGGSQMPAGSAPNSTWPRDCSFPAPRTPPEHSSDSDEEPELGLDGKRHVEMSERADAVYVMDTSQWSSFARFPSESDTADSCNEMRIYLKRRLPADYITDEYGKVVSIGEIDPHHLATLQGKVWKEYAQHRGANYSKSLVARCAKIEDQWWAKECKSIAEELEANKVFVLRDRTAPDCCNPLCAKVHTEANISMEPRAAFIEPLITWEILESIDHMKLFTGKILCFTRNEDKYNDYLNLKKFLKSKEQKQYCIPCLENMFERLTIAWAILESLAADEANNSPTASPVLSRFSSMIIKPRNEGGETSTDPAPESQLSRPSEDSSSSSSSDSDTGPQNVIQLDGAFDDAITEQLDTGPLPEPAINPDSAPGPSNFPVARLKVAVPTHLTAGPKSGDSERFTSGLNDPALSSAALTPQSWAAVEPFNHRTELNPAEISNQPYLVDNVMRDELLETALDTAAVSAQQRNFFSYCHLRTPHKISFSAPADSSPVSEDSVILSPDMSGPTGSPNIPLLPTSSKPELRARRTPNSSLIAMKALKGLAKAPKKTDVANEFDDGLEREKRAIQDITARMVREHETGLAINGPEEQISAPALHEIPGKHIISQILCGEIEYVSEIDNASQNIRGVLQAQSTQVQSASARRRVTPQADIRAARASPIPPRHMQYAGNRMTDLSCFNARVWTNWVCPACRWRVDTLKRAPELNSKVIHSKEEIVGALSLAGGAVGVPNPYGLASRTDQVDDIEVDE</sequence>
<reference evidence="3" key="1">
    <citation type="journal article" date="2020" name="Stud. Mycol.">
        <title>101 Dothideomycetes genomes: a test case for predicting lifestyles and emergence of pathogens.</title>
        <authorList>
            <person name="Haridas S."/>
            <person name="Albert R."/>
            <person name="Binder M."/>
            <person name="Bloem J."/>
            <person name="Labutti K."/>
            <person name="Salamov A."/>
            <person name="Andreopoulos B."/>
            <person name="Baker S."/>
            <person name="Barry K."/>
            <person name="Bills G."/>
            <person name="Bluhm B."/>
            <person name="Cannon C."/>
            <person name="Castanera R."/>
            <person name="Culley D."/>
            <person name="Daum C."/>
            <person name="Ezra D."/>
            <person name="Gonzalez J."/>
            <person name="Henrissat B."/>
            <person name="Kuo A."/>
            <person name="Liang C."/>
            <person name="Lipzen A."/>
            <person name="Lutzoni F."/>
            <person name="Magnuson J."/>
            <person name="Mondo S."/>
            <person name="Nolan M."/>
            <person name="Ohm R."/>
            <person name="Pangilinan J."/>
            <person name="Park H.-J."/>
            <person name="Ramirez L."/>
            <person name="Alfaro M."/>
            <person name="Sun H."/>
            <person name="Tritt A."/>
            <person name="Yoshinaga Y."/>
            <person name="Zwiers L.-H."/>
            <person name="Turgeon B."/>
            <person name="Goodwin S."/>
            <person name="Spatafora J."/>
            <person name="Crous P."/>
            <person name="Grigoriev I."/>
        </authorList>
    </citation>
    <scope>NUCLEOTIDE SEQUENCE</scope>
    <source>
        <strain evidence="3">CBS 207.26</strain>
    </source>
</reference>
<organism evidence="3 4">
    <name type="scientific">Zopfia rhizophila CBS 207.26</name>
    <dbReference type="NCBI Taxonomy" id="1314779"/>
    <lineage>
        <taxon>Eukaryota</taxon>
        <taxon>Fungi</taxon>
        <taxon>Dikarya</taxon>
        <taxon>Ascomycota</taxon>
        <taxon>Pezizomycotina</taxon>
        <taxon>Dothideomycetes</taxon>
        <taxon>Dothideomycetes incertae sedis</taxon>
        <taxon>Zopfiaceae</taxon>
        <taxon>Zopfia</taxon>
    </lineage>
</organism>
<evidence type="ECO:0000313" key="3">
    <source>
        <dbReference type="EMBL" id="KAF2194564.1"/>
    </source>
</evidence>
<feature type="compositionally biased region" description="Polar residues" evidence="1">
    <location>
        <begin position="579"/>
        <end position="593"/>
    </location>
</feature>
<feature type="compositionally biased region" description="Polar residues" evidence="1">
    <location>
        <begin position="379"/>
        <end position="393"/>
    </location>
</feature>
<keyword evidence="2" id="KW-0732">Signal</keyword>
<dbReference type="Proteomes" id="UP000800200">
    <property type="component" value="Unassembled WGS sequence"/>
</dbReference>
<evidence type="ECO:0000313" key="4">
    <source>
        <dbReference type="Proteomes" id="UP000800200"/>
    </source>
</evidence>
<dbReference type="OrthoDB" id="5411773at2759"/>
<evidence type="ECO:0000256" key="2">
    <source>
        <dbReference type="SAM" id="SignalP"/>
    </source>
</evidence>
<feature type="region of interest" description="Disordered" evidence="1">
    <location>
        <begin position="558"/>
        <end position="598"/>
    </location>
</feature>
<dbReference type="EMBL" id="ML994611">
    <property type="protein sequence ID" value="KAF2194564.1"/>
    <property type="molecule type" value="Genomic_DNA"/>
</dbReference>
<feature type="region of interest" description="Disordered" evidence="1">
    <location>
        <begin position="374"/>
        <end position="414"/>
    </location>
</feature>
<name>A0A6A6ESM0_9PEZI</name>
<evidence type="ECO:0000256" key="1">
    <source>
        <dbReference type="SAM" id="MobiDB-lite"/>
    </source>
</evidence>
<feature type="region of interest" description="Disordered" evidence="1">
    <location>
        <begin position="79"/>
        <end position="119"/>
    </location>
</feature>
<feature type="signal peptide" evidence="2">
    <location>
        <begin position="1"/>
        <end position="23"/>
    </location>
</feature>
<feature type="chain" id="PRO_5025383650" evidence="2">
    <location>
        <begin position="24"/>
        <end position="820"/>
    </location>
</feature>
<feature type="compositionally biased region" description="Low complexity" evidence="1">
    <location>
        <begin position="397"/>
        <end position="407"/>
    </location>
</feature>